<comment type="caution">
    <text evidence="1">The sequence shown here is derived from an EMBL/GenBank/DDBJ whole genome shotgun (WGS) entry which is preliminary data.</text>
</comment>
<dbReference type="AlphaFoldDB" id="A0A9X3WJ41"/>
<protein>
    <submittedName>
        <fullName evidence="1">Uncharacterized protein</fullName>
    </submittedName>
</protein>
<keyword evidence="2" id="KW-1185">Reference proteome</keyword>
<evidence type="ECO:0000313" key="2">
    <source>
        <dbReference type="Proteomes" id="UP001145072"/>
    </source>
</evidence>
<evidence type="ECO:0000313" key="1">
    <source>
        <dbReference type="EMBL" id="MDC3419538.1"/>
    </source>
</evidence>
<sequence>MDECRKGIDNKPNNNLKGVIQVSTIAEVNNQKQQKETNQETKFHILRKQIAVSSMTKKGLVELYKEGK</sequence>
<proteinExistence type="predicted"/>
<dbReference type="RefSeq" id="WP_259866894.1">
    <property type="nucleotide sequence ID" value="NZ_JAMQJZ010000002.1"/>
</dbReference>
<name>A0A9X3WJ41_9BACI</name>
<dbReference type="EMBL" id="JAMQJZ010000002">
    <property type="protein sequence ID" value="MDC3419538.1"/>
    <property type="molecule type" value="Genomic_DNA"/>
</dbReference>
<dbReference type="Proteomes" id="UP001145072">
    <property type="component" value="Unassembled WGS sequence"/>
</dbReference>
<gene>
    <name evidence="1" type="ORF">NC661_04070</name>
</gene>
<organism evidence="1 2">
    <name type="scientific">Aquibacillus koreensis</name>
    <dbReference type="NCBI Taxonomy" id="279446"/>
    <lineage>
        <taxon>Bacteria</taxon>
        <taxon>Bacillati</taxon>
        <taxon>Bacillota</taxon>
        <taxon>Bacilli</taxon>
        <taxon>Bacillales</taxon>
        <taxon>Bacillaceae</taxon>
        <taxon>Aquibacillus</taxon>
    </lineage>
</organism>
<reference evidence="1" key="1">
    <citation type="submission" date="2022-06" db="EMBL/GenBank/DDBJ databases">
        <title>Aquibacillus sp. a new bacterium isolated from soil saline samples.</title>
        <authorList>
            <person name="Galisteo C."/>
            <person name="De La Haba R."/>
            <person name="Sanchez-Porro C."/>
            <person name="Ventosa A."/>
        </authorList>
    </citation>
    <scope>NUCLEOTIDE SEQUENCE</scope>
    <source>
        <strain evidence="1">JCM 12387</strain>
    </source>
</reference>
<accession>A0A9X3WJ41</accession>